<evidence type="ECO:0000313" key="3">
    <source>
        <dbReference type="Proteomes" id="UP001161247"/>
    </source>
</evidence>
<keyword evidence="3" id="KW-1185">Reference proteome</keyword>
<protein>
    <submittedName>
        <fullName evidence="2">OLC1v1003764C1</fullName>
    </submittedName>
</protein>
<name>A0AAV1DAS3_OLDCO</name>
<dbReference type="EMBL" id="OX459122">
    <property type="protein sequence ID" value="CAI9104962.1"/>
    <property type="molecule type" value="Genomic_DNA"/>
</dbReference>
<organism evidence="2 3">
    <name type="scientific">Oldenlandia corymbosa var. corymbosa</name>
    <dbReference type="NCBI Taxonomy" id="529605"/>
    <lineage>
        <taxon>Eukaryota</taxon>
        <taxon>Viridiplantae</taxon>
        <taxon>Streptophyta</taxon>
        <taxon>Embryophyta</taxon>
        <taxon>Tracheophyta</taxon>
        <taxon>Spermatophyta</taxon>
        <taxon>Magnoliopsida</taxon>
        <taxon>eudicotyledons</taxon>
        <taxon>Gunneridae</taxon>
        <taxon>Pentapetalae</taxon>
        <taxon>asterids</taxon>
        <taxon>lamiids</taxon>
        <taxon>Gentianales</taxon>
        <taxon>Rubiaceae</taxon>
        <taxon>Rubioideae</taxon>
        <taxon>Spermacoceae</taxon>
        <taxon>Hedyotis-Oldenlandia complex</taxon>
        <taxon>Oldenlandia</taxon>
    </lineage>
</organism>
<dbReference type="InterPro" id="IPR050796">
    <property type="entry name" value="SCF_F-box_component"/>
</dbReference>
<evidence type="ECO:0000313" key="2">
    <source>
        <dbReference type="EMBL" id="CAI9104962.1"/>
    </source>
</evidence>
<dbReference type="Proteomes" id="UP001161247">
    <property type="component" value="Chromosome 5"/>
</dbReference>
<dbReference type="AlphaFoldDB" id="A0AAV1DAS3"/>
<dbReference type="Pfam" id="PF07734">
    <property type="entry name" value="FBA_1"/>
    <property type="match status" value="1"/>
</dbReference>
<reference evidence="2" key="1">
    <citation type="submission" date="2023-03" db="EMBL/GenBank/DDBJ databases">
        <authorList>
            <person name="Julca I."/>
        </authorList>
    </citation>
    <scope>NUCLEOTIDE SEQUENCE</scope>
</reference>
<dbReference type="NCBIfam" id="TIGR01640">
    <property type="entry name" value="F_box_assoc_1"/>
    <property type="match status" value="1"/>
</dbReference>
<sequence length="251" mass="29136">MSVVSCVDGVFCVIKDCYCKSDIKIYLWNPALRQSILLPRDMKLGRFTLAVGFGYDNESQDYKVAKFHLKEGGNIATYKLDVYSLKTHSWTTLLTPVDKASESFRVSRQVSCRNFPIIIRACVILDGYFYWNDLYWYPPYEGNGGRIGLYHVRYVHMTRENDSGHFVVPDYVSPKSRELIFISCGVDSPWMEQNETVSVFPVTYISMYLPPAQNYFQRDAMQQGEVKWRLCYREKMKQSKKQSLIDVGVLP</sequence>
<feature type="domain" description="F-box associated beta-propeller type 1" evidence="1">
    <location>
        <begin position="4"/>
        <end position="132"/>
    </location>
</feature>
<proteinExistence type="predicted"/>
<gene>
    <name evidence="2" type="ORF">OLC1_LOCUS13763</name>
</gene>
<dbReference type="PANTHER" id="PTHR31672:SF13">
    <property type="entry name" value="F-BOX PROTEIN CPR30-LIKE"/>
    <property type="match status" value="1"/>
</dbReference>
<accession>A0AAV1DAS3</accession>
<dbReference type="InterPro" id="IPR017451">
    <property type="entry name" value="F-box-assoc_interact_dom"/>
</dbReference>
<dbReference type="PANTHER" id="PTHR31672">
    <property type="entry name" value="BNACNNG10540D PROTEIN"/>
    <property type="match status" value="1"/>
</dbReference>
<dbReference type="InterPro" id="IPR006527">
    <property type="entry name" value="F-box-assoc_dom_typ1"/>
</dbReference>
<evidence type="ECO:0000259" key="1">
    <source>
        <dbReference type="Pfam" id="PF07734"/>
    </source>
</evidence>